<protein>
    <submittedName>
        <fullName evidence="3">Glycosyltransferase family 4 protein</fullName>
    </submittedName>
</protein>
<dbReference type="GO" id="GO:0016757">
    <property type="term" value="F:glycosyltransferase activity"/>
    <property type="evidence" value="ECO:0007669"/>
    <property type="project" value="InterPro"/>
</dbReference>
<keyword evidence="4" id="KW-1185">Reference proteome</keyword>
<dbReference type="InterPro" id="IPR050194">
    <property type="entry name" value="Glycosyltransferase_grp1"/>
</dbReference>
<dbReference type="RefSeq" id="WP_141464169.1">
    <property type="nucleotide sequence ID" value="NZ_RBZW01000021.1"/>
</dbReference>
<accession>A0A4S3TPK0</accession>
<evidence type="ECO:0000259" key="2">
    <source>
        <dbReference type="Pfam" id="PF13439"/>
    </source>
</evidence>
<organism evidence="3 4">
    <name type="scientific">Salinadaptatus halalkaliphilus</name>
    <dbReference type="NCBI Taxonomy" id="2419781"/>
    <lineage>
        <taxon>Archaea</taxon>
        <taxon>Methanobacteriati</taxon>
        <taxon>Methanobacteriota</taxon>
        <taxon>Stenosarchaea group</taxon>
        <taxon>Halobacteria</taxon>
        <taxon>Halobacteriales</taxon>
        <taxon>Natrialbaceae</taxon>
        <taxon>Salinadaptatus</taxon>
    </lineage>
</organism>
<dbReference type="EMBL" id="RBZW01000021">
    <property type="protein sequence ID" value="THE65143.1"/>
    <property type="molecule type" value="Genomic_DNA"/>
</dbReference>
<evidence type="ECO:0000313" key="4">
    <source>
        <dbReference type="Proteomes" id="UP000318864"/>
    </source>
</evidence>
<dbReference type="InterPro" id="IPR028098">
    <property type="entry name" value="Glyco_trans_4-like_N"/>
</dbReference>
<comment type="caution">
    <text evidence="3">The sequence shown here is derived from an EMBL/GenBank/DDBJ whole genome shotgun (WGS) entry which is preliminary data.</text>
</comment>
<dbReference type="AlphaFoldDB" id="A0A4S3TPK0"/>
<feature type="domain" description="Glycosyltransferase subfamily 4-like N-terminal" evidence="2">
    <location>
        <begin position="98"/>
        <end position="208"/>
    </location>
</feature>
<name>A0A4S3TPK0_9EURY</name>
<evidence type="ECO:0000259" key="1">
    <source>
        <dbReference type="Pfam" id="PF00534"/>
    </source>
</evidence>
<dbReference type="PANTHER" id="PTHR45947:SF3">
    <property type="entry name" value="SULFOQUINOVOSYL TRANSFERASE SQD2"/>
    <property type="match status" value="1"/>
</dbReference>
<gene>
    <name evidence="3" type="ORF">D8Y22_07935</name>
</gene>
<dbReference type="OrthoDB" id="132546at2157"/>
<feature type="domain" description="Glycosyl transferase family 1" evidence="1">
    <location>
        <begin position="216"/>
        <end position="382"/>
    </location>
</feature>
<keyword evidence="3" id="KW-0808">Transferase</keyword>
<sequence>MSVHKPTRTRQDTSPVGNKLLVIAHNYSNFTKGQIDAIADRFDTVLVAVRYNRFTELSAVIDSDTLKKYGREFKIADSAPENVEIVPIPLTYAPVSTWYRYLGKHHYWATKMKLGGRLETFDVVHAHFSWTAGYVATKLATEFDMESVITVHENEDRLYDELRSENDDLYWTWENADAIIRVNEKDCAKLARFNDDIYAIPNGYDRDRFPLQSTTDARTQLGVSQDAKIVFSVGGLIPRKRYQLLIEAIADTSSSEQVICAIGGRGKERAALEDLAETHSDDGLEIRILGFIPDEALAAWMNACDIFALASESEGNPTVMFEALGCGKPYVGTNVGGVDEIITEETYGLLCDPDDKAALTDVLQRGLENEWDRDAILEYGRQYSWDDIASDVYDVYRDAQE</sequence>
<dbReference type="PANTHER" id="PTHR45947">
    <property type="entry name" value="SULFOQUINOVOSYL TRANSFERASE SQD2"/>
    <property type="match status" value="1"/>
</dbReference>
<proteinExistence type="predicted"/>
<dbReference type="Gene3D" id="3.40.50.2000">
    <property type="entry name" value="Glycogen Phosphorylase B"/>
    <property type="match status" value="2"/>
</dbReference>
<reference evidence="3 4" key="1">
    <citation type="submission" date="2018-10" db="EMBL/GenBank/DDBJ databases">
        <title>Natronolimnobius sp. XQ-INN 246 isolated from Inner Mongolia Autonomous Region of China.</title>
        <authorList>
            <person name="Xue Q."/>
        </authorList>
    </citation>
    <scope>NUCLEOTIDE SEQUENCE [LARGE SCALE GENOMIC DNA]</scope>
    <source>
        <strain evidence="3 4">XQ-INN 246</strain>
    </source>
</reference>
<dbReference type="Proteomes" id="UP000318864">
    <property type="component" value="Unassembled WGS sequence"/>
</dbReference>
<evidence type="ECO:0000313" key="3">
    <source>
        <dbReference type="EMBL" id="THE65143.1"/>
    </source>
</evidence>
<dbReference type="Pfam" id="PF13439">
    <property type="entry name" value="Glyco_transf_4"/>
    <property type="match status" value="1"/>
</dbReference>
<dbReference type="SUPFAM" id="SSF53756">
    <property type="entry name" value="UDP-Glycosyltransferase/glycogen phosphorylase"/>
    <property type="match status" value="1"/>
</dbReference>
<dbReference type="InterPro" id="IPR001296">
    <property type="entry name" value="Glyco_trans_1"/>
</dbReference>
<dbReference type="Pfam" id="PF00534">
    <property type="entry name" value="Glycos_transf_1"/>
    <property type="match status" value="1"/>
</dbReference>